<dbReference type="RefSeq" id="WP_377813202.1">
    <property type="nucleotide sequence ID" value="NZ_JBHRSJ010000009.1"/>
</dbReference>
<comment type="pathway">
    <text evidence="2">Glycan metabolism; bacterial cellulose biosynthesis.</text>
</comment>
<feature type="domain" description="Cellulose synthase operon C C-terminal" evidence="9">
    <location>
        <begin position="802"/>
        <end position="1146"/>
    </location>
</feature>
<evidence type="ECO:0000259" key="9">
    <source>
        <dbReference type="Pfam" id="PF05420"/>
    </source>
</evidence>
<dbReference type="InterPro" id="IPR011990">
    <property type="entry name" value="TPR-like_helical_dom_sf"/>
</dbReference>
<evidence type="ECO:0000256" key="7">
    <source>
        <dbReference type="SAM" id="MobiDB-lite"/>
    </source>
</evidence>
<name>A0ABV7AQH8_9GAMM</name>
<sequence length="1166" mass="128558">MRTLAPLLLCAALLPPAAAQPRALSADEQRAWLLGQVRLGEALERDDLVDGALERLQELQSDDPEAELAAARLAIRRGDLEAARRDLDGLLHQAPESPAGRQARVLLRLAEPEGRQALQEARLLAASGRLAEARAAYDRLLEGQPPSLELALEYWRLRSRQDGERALAVERLGELERLYPEHAGLHQTLADLLFDEGRPDEARRLLHELAADPQASKAASQREYQYLAEQPASAASVAAWQEFVRRYPDSPLLAEARATLDAQRRLIADPAWQAGQRGLALLEQGDAPGAEAELRRALRGRPEDAGLHGALGLALVRQGRHGEALGAFAEAHRLEQNTRLIDKWRDLYDSTRYWALLEQAESAPPEQAASLYRLARQLRPQGPEALVGLAALAQARGQAAEAESLLLQAYRLEPGNRATLWGLFKLYRSQSAERALAFLDSLPPDQQAPFADAQRGLRGERLQAEAEAAAARGDLRRVGELLTAARRLTPDDPWLAYRLAGNLREQGRPATADAVFADLLERRGGDPQARYAHALYLSSGERDDEALASLAALPRSAWDEGIGQLAARLRHRQLLARAEALRAAGQEPAAIALLEGQAEIADDDLLRLADWARQRDQPGAALEYFQRVLQRDPQQPEARLGRIESWIDLGWLGPARRELLRSPPAFAADQRNARRRLANAWAAVGEPARGRELFEQLLAEPVADDPLLLRDAARLQEGPAPQRALDLYARALQATGALTPEQAAPRDDRALTRASRPQEGDDWLARSLRGSVDTLYQAQNPTLRVQHDFGWRNGKVTPGISDLKFDTTILQLDLPLASGRAFLRAEEVQMDAGRFKTEDDGTHTERFGTCDIRNTGLKDCQGTHPRDSGTTVAVGWQNERWSVDLGHSPLGFTVGNWLGGASYSWDYAGLGWTLTASRRPLTNSLLSYAGAVDPRTGTHWGGVTASGASLGLSYDHGGRHGVWADFGQHWLRGLNVADNRRTRVMSGYYYKLVDRVDQRLRIGTNAMFWHFDKDLGDYSLGQGGYYSPQRWFSVGLPVTYAWRNADWSLLLEGAVSRSWSHSSSSEYYPLSGLVTDLAAQSGLDPQALAAANVRQGGNGGTLGYRFGGKLERRLSDHWVLGGGFEWQHSPDYAPSQAQVYLRYTFEPWQGALPSGTDSLQAYGDFK</sequence>
<reference evidence="11" key="1">
    <citation type="journal article" date="2019" name="Int. J. Syst. Evol. Microbiol.">
        <title>The Global Catalogue of Microorganisms (GCM) 10K type strain sequencing project: providing services to taxonomists for standard genome sequencing and annotation.</title>
        <authorList>
            <consortium name="The Broad Institute Genomics Platform"/>
            <consortium name="The Broad Institute Genome Sequencing Center for Infectious Disease"/>
            <person name="Wu L."/>
            <person name="Ma J."/>
        </authorList>
    </citation>
    <scope>NUCLEOTIDE SEQUENCE [LARGE SCALE GENOMIC DNA]</scope>
    <source>
        <strain evidence="11">KCTC 62195</strain>
    </source>
</reference>
<dbReference type="PANTHER" id="PTHR12558">
    <property type="entry name" value="CELL DIVISION CYCLE 16,23,27"/>
    <property type="match status" value="1"/>
</dbReference>
<feature type="signal peptide" evidence="8">
    <location>
        <begin position="1"/>
        <end position="19"/>
    </location>
</feature>
<dbReference type="InterPro" id="IPR003921">
    <property type="entry name" value="Cell_synth_C"/>
</dbReference>
<keyword evidence="5" id="KW-0802">TPR repeat</keyword>
<dbReference type="Pfam" id="PF05420">
    <property type="entry name" value="BCSC_C"/>
    <property type="match status" value="1"/>
</dbReference>
<comment type="function">
    <text evidence="1">Required for maximal bacterial cellulose synthesis.</text>
</comment>
<organism evidence="10 11">
    <name type="scientific">Azotobacter bryophylli</name>
    <dbReference type="NCBI Taxonomy" id="1986537"/>
    <lineage>
        <taxon>Bacteria</taxon>
        <taxon>Pseudomonadati</taxon>
        <taxon>Pseudomonadota</taxon>
        <taxon>Gammaproteobacteria</taxon>
        <taxon>Pseudomonadales</taxon>
        <taxon>Pseudomonadaceae</taxon>
        <taxon>Azotobacter</taxon>
    </lineage>
</organism>
<evidence type="ECO:0000256" key="1">
    <source>
        <dbReference type="ARBA" id="ARBA00003476"/>
    </source>
</evidence>
<gene>
    <name evidence="10" type="primary">bcsC</name>
    <name evidence="10" type="ORF">ACFOJE_05095</name>
</gene>
<dbReference type="SUPFAM" id="SSF48452">
    <property type="entry name" value="TPR-like"/>
    <property type="match status" value="4"/>
</dbReference>
<dbReference type="InterPro" id="IPR008410">
    <property type="entry name" value="BCSC_C"/>
</dbReference>
<evidence type="ECO:0000313" key="10">
    <source>
        <dbReference type="EMBL" id="MFC2971589.1"/>
    </source>
</evidence>
<keyword evidence="11" id="KW-1185">Reference proteome</keyword>
<accession>A0ABV7AQH8</accession>
<protein>
    <submittedName>
        <fullName evidence="10">Cellulose synthase complex outer membrane protein BcsC</fullName>
    </submittedName>
</protein>
<feature type="compositionally biased region" description="Basic and acidic residues" evidence="7">
    <location>
        <begin position="744"/>
        <end position="759"/>
    </location>
</feature>
<dbReference type="SMART" id="SM00028">
    <property type="entry name" value="TPR"/>
    <property type="match status" value="4"/>
</dbReference>
<dbReference type="InterPro" id="IPR019734">
    <property type="entry name" value="TPR_rpt"/>
</dbReference>
<comment type="caution">
    <text evidence="10">The sequence shown here is derived from an EMBL/GenBank/DDBJ whole genome shotgun (WGS) entry which is preliminary data.</text>
</comment>
<dbReference type="Proteomes" id="UP001595457">
    <property type="component" value="Unassembled WGS sequence"/>
</dbReference>
<evidence type="ECO:0000256" key="2">
    <source>
        <dbReference type="ARBA" id="ARBA00005186"/>
    </source>
</evidence>
<proteinExistence type="predicted"/>
<evidence type="ECO:0000256" key="8">
    <source>
        <dbReference type="SAM" id="SignalP"/>
    </source>
</evidence>
<keyword evidence="3 8" id="KW-0732">Signal</keyword>
<evidence type="ECO:0000313" key="11">
    <source>
        <dbReference type="Proteomes" id="UP001595457"/>
    </source>
</evidence>
<keyword evidence="6" id="KW-0135">Cellulose biosynthesis</keyword>
<evidence type="ECO:0000256" key="6">
    <source>
        <dbReference type="ARBA" id="ARBA00022916"/>
    </source>
</evidence>
<feature type="region of interest" description="Disordered" evidence="7">
    <location>
        <begin position="740"/>
        <end position="763"/>
    </location>
</feature>
<evidence type="ECO:0000256" key="4">
    <source>
        <dbReference type="ARBA" id="ARBA00022737"/>
    </source>
</evidence>
<evidence type="ECO:0000256" key="5">
    <source>
        <dbReference type="ARBA" id="ARBA00022803"/>
    </source>
</evidence>
<keyword evidence="4" id="KW-0677">Repeat</keyword>
<feature type="chain" id="PRO_5045061680" evidence="8">
    <location>
        <begin position="20"/>
        <end position="1166"/>
    </location>
</feature>
<dbReference type="Gene3D" id="1.25.40.10">
    <property type="entry name" value="Tetratricopeptide repeat domain"/>
    <property type="match status" value="5"/>
</dbReference>
<dbReference type="PRINTS" id="PR01441">
    <property type="entry name" value="CELLSNTHASEC"/>
</dbReference>
<evidence type="ECO:0000256" key="3">
    <source>
        <dbReference type="ARBA" id="ARBA00022729"/>
    </source>
</evidence>
<dbReference type="EMBL" id="JBHRSJ010000009">
    <property type="protein sequence ID" value="MFC2971589.1"/>
    <property type="molecule type" value="Genomic_DNA"/>
</dbReference>
<dbReference type="PANTHER" id="PTHR12558:SF13">
    <property type="entry name" value="CELL DIVISION CYCLE PROTEIN 27 HOMOLOG"/>
    <property type="match status" value="1"/>
</dbReference>
<dbReference type="NCBIfam" id="NF008520">
    <property type="entry name" value="PRK11447.1"/>
    <property type="match status" value="1"/>
</dbReference>